<evidence type="ECO:0000256" key="1">
    <source>
        <dbReference type="ARBA" id="ARBA00001913"/>
    </source>
</evidence>
<feature type="domain" description="Sulfatase N-terminal" evidence="8">
    <location>
        <begin position="19"/>
        <end position="376"/>
    </location>
</feature>
<reference evidence="9 10" key="1">
    <citation type="submission" date="2024-01" db="EMBL/GenBank/DDBJ databases">
        <title>The genome of the rayed Mediterranean limpet Patella caerulea (Linnaeus, 1758).</title>
        <authorList>
            <person name="Anh-Thu Weber A."/>
            <person name="Halstead-Nussloch G."/>
        </authorList>
    </citation>
    <scope>NUCLEOTIDE SEQUENCE [LARGE SCALE GENOMIC DNA]</scope>
    <source>
        <strain evidence="9">AATW-2023a</strain>
        <tissue evidence="9">Whole specimen</tissue>
    </source>
</reference>
<evidence type="ECO:0000256" key="4">
    <source>
        <dbReference type="ARBA" id="ARBA00022729"/>
    </source>
</evidence>
<name>A0AAN8JBJ1_PATCE</name>
<dbReference type="GO" id="GO:0005737">
    <property type="term" value="C:cytoplasm"/>
    <property type="evidence" value="ECO:0007669"/>
    <property type="project" value="TreeGrafter"/>
</dbReference>
<evidence type="ECO:0000256" key="5">
    <source>
        <dbReference type="ARBA" id="ARBA00022801"/>
    </source>
</evidence>
<evidence type="ECO:0000256" key="6">
    <source>
        <dbReference type="ARBA" id="ARBA00022837"/>
    </source>
</evidence>
<dbReference type="InterPro" id="IPR017850">
    <property type="entry name" value="Alkaline_phosphatase_core_sf"/>
</dbReference>
<keyword evidence="6" id="KW-0106">Calcium</keyword>
<dbReference type="Pfam" id="PF00884">
    <property type="entry name" value="Sulfatase"/>
    <property type="match status" value="1"/>
</dbReference>
<gene>
    <name evidence="9" type="ORF">SNE40_013399</name>
</gene>
<evidence type="ECO:0000313" key="9">
    <source>
        <dbReference type="EMBL" id="KAK6174827.1"/>
    </source>
</evidence>
<keyword evidence="3" id="KW-0479">Metal-binding</keyword>
<feature type="signal peptide" evidence="7">
    <location>
        <begin position="1"/>
        <end position="17"/>
    </location>
</feature>
<keyword evidence="4 7" id="KW-0732">Signal</keyword>
<dbReference type="Gene3D" id="3.40.720.10">
    <property type="entry name" value="Alkaline Phosphatase, subunit A"/>
    <property type="match status" value="1"/>
</dbReference>
<feature type="chain" id="PRO_5042831805" description="Sulfatase N-terminal domain-containing protein" evidence="7">
    <location>
        <begin position="18"/>
        <end position="503"/>
    </location>
</feature>
<organism evidence="9 10">
    <name type="scientific">Patella caerulea</name>
    <name type="common">Rayed Mediterranean limpet</name>
    <dbReference type="NCBI Taxonomy" id="87958"/>
    <lineage>
        <taxon>Eukaryota</taxon>
        <taxon>Metazoa</taxon>
        <taxon>Spiralia</taxon>
        <taxon>Lophotrochozoa</taxon>
        <taxon>Mollusca</taxon>
        <taxon>Gastropoda</taxon>
        <taxon>Patellogastropoda</taxon>
        <taxon>Patelloidea</taxon>
        <taxon>Patellidae</taxon>
        <taxon>Patella</taxon>
    </lineage>
</organism>
<dbReference type="PANTHER" id="PTHR45953">
    <property type="entry name" value="IDURONATE 2-SULFATASE"/>
    <property type="match status" value="1"/>
</dbReference>
<keyword evidence="10" id="KW-1185">Reference proteome</keyword>
<accession>A0AAN8JBJ1</accession>
<dbReference type="InterPro" id="IPR000917">
    <property type="entry name" value="Sulfatase_N"/>
</dbReference>
<evidence type="ECO:0000256" key="7">
    <source>
        <dbReference type="SAM" id="SignalP"/>
    </source>
</evidence>
<keyword evidence="5" id="KW-0378">Hydrolase</keyword>
<comment type="similarity">
    <text evidence="2">Belongs to the sulfatase family.</text>
</comment>
<dbReference type="Proteomes" id="UP001347796">
    <property type="component" value="Unassembled WGS sequence"/>
</dbReference>
<proteinExistence type="inferred from homology"/>
<dbReference type="GO" id="GO:0004423">
    <property type="term" value="F:iduronate-2-sulfatase activity"/>
    <property type="evidence" value="ECO:0007669"/>
    <property type="project" value="InterPro"/>
</dbReference>
<dbReference type="GO" id="GO:0046872">
    <property type="term" value="F:metal ion binding"/>
    <property type="evidence" value="ECO:0007669"/>
    <property type="project" value="UniProtKB-KW"/>
</dbReference>
<dbReference type="PANTHER" id="PTHR45953:SF1">
    <property type="entry name" value="IDURONATE 2-SULFATASE"/>
    <property type="match status" value="1"/>
</dbReference>
<evidence type="ECO:0000256" key="2">
    <source>
        <dbReference type="ARBA" id="ARBA00008779"/>
    </source>
</evidence>
<protein>
    <recommendedName>
        <fullName evidence="8">Sulfatase N-terminal domain-containing protein</fullName>
    </recommendedName>
</protein>
<evidence type="ECO:0000256" key="3">
    <source>
        <dbReference type="ARBA" id="ARBA00022723"/>
    </source>
</evidence>
<dbReference type="InterPro" id="IPR035874">
    <property type="entry name" value="IDS"/>
</dbReference>
<comment type="cofactor">
    <cofactor evidence="1">
        <name>Ca(2+)</name>
        <dbReference type="ChEBI" id="CHEBI:29108"/>
    </cofactor>
</comment>
<comment type="caution">
    <text evidence="9">The sequence shown here is derived from an EMBL/GenBank/DDBJ whole genome shotgun (WGS) entry which is preliminary data.</text>
</comment>
<dbReference type="SUPFAM" id="SSF53649">
    <property type="entry name" value="Alkaline phosphatase-like"/>
    <property type="match status" value="1"/>
</dbReference>
<dbReference type="CDD" id="cd16030">
    <property type="entry name" value="iduronate-2-sulfatase"/>
    <property type="match status" value="1"/>
</dbReference>
<evidence type="ECO:0000259" key="8">
    <source>
        <dbReference type="Pfam" id="PF00884"/>
    </source>
</evidence>
<dbReference type="EMBL" id="JAZGQO010000010">
    <property type="protein sequence ID" value="KAK6174827.1"/>
    <property type="molecule type" value="Genomic_DNA"/>
</dbReference>
<evidence type="ECO:0000313" key="10">
    <source>
        <dbReference type="Proteomes" id="UP001347796"/>
    </source>
</evidence>
<sequence>MTDLIIIFVCCLVTIQARKNVLFLVSDDMRPQLGAYEGGDFPSPVHPRAYSPNLDALAKRSLLLKKAYVQQALCNPSRSSLLTGRRPDTTHVYDLTHYFRKVGGNFTTLPQYFKNNGYMTVGMGKIFHPGKEASDYDDPISWSVPYYQAKLKGGHYFSKNHSWVAVPKAEYEKYPLPDEILADHAIKVLREVAPAAKSGEQPFFVGLGFLKPHLPFVFREEFLNLYPMENISLPDNPYAPVKMPEGAWFDFSNLRTFGDIQRLNASGAINTTFPDDVVKQLRRAYYSAISYVDSLVGQVIQELDNLGLANNTIISFWGDHGWELGEHGEWCKQTNFENAVHAPMMIHIPGETDDGIVTEQLTEFVDLFPTLVEAAGLTPLPLCPENSTGILTCREGQSLMPLVSNPDFELKKAAFSQFPRSQNGTDIMGYTLRTEQYRYTEWPAFNGPPTYTPDWTNLYGAELYNHTQDPEENYNRAYDSGYSPIRAVFSSILRKGWRFSQKP</sequence>
<dbReference type="AlphaFoldDB" id="A0AAN8JBJ1"/>